<dbReference type="OrthoDB" id="110463at2"/>
<dbReference type="InterPro" id="IPR055259">
    <property type="entry name" value="YkvP/CgeB_Glyco_trans-like"/>
</dbReference>
<reference evidence="2 3" key="1">
    <citation type="submission" date="2014-04" db="EMBL/GenBank/DDBJ databases">
        <title>Draft genome sequence of Bacillus azotoformans MEV2011, a (co-) denitrifying strain unable to grow in the presence of oxygen.</title>
        <authorList>
            <person name="Nielsen M."/>
            <person name="Schreiber L."/>
            <person name="Finster K."/>
            <person name="Schramm A."/>
        </authorList>
    </citation>
    <scope>NUCLEOTIDE SEQUENCE [LARGE SCALE GENOMIC DNA]</scope>
    <source>
        <strain evidence="2 3">MEV2011</strain>
    </source>
</reference>
<protein>
    <recommendedName>
        <fullName evidence="1">Spore protein YkvP/CgeB glycosyl transferase-like domain-containing protein</fullName>
    </recommendedName>
</protein>
<organism evidence="2 3">
    <name type="scientific">Schinkia azotoformans MEV2011</name>
    <dbReference type="NCBI Taxonomy" id="1348973"/>
    <lineage>
        <taxon>Bacteria</taxon>
        <taxon>Bacillati</taxon>
        <taxon>Bacillota</taxon>
        <taxon>Bacilli</taxon>
        <taxon>Bacillales</taxon>
        <taxon>Bacillaceae</taxon>
        <taxon>Calidifontibacillus/Schinkia group</taxon>
        <taxon>Schinkia</taxon>
    </lineage>
</organism>
<dbReference type="AlphaFoldDB" id="A0A072NN71"/>
<evidence type="ECO:0000259" key="1">
    <source>
        <dbReference type="Pfam" id="PF13524"/>
    </source>
</evidence>
<feature type="domain" description="Spore protein YkvP/CgeB glycosyl transferase-like" evidence="1">
    <location>
        <begin position="169"/>
        <end position="316"/>
    </location>
</feature>
<gene>
    <name evidence="2" type="ORF">M670_02431</name>
</gene>
<proteinExistence type="predicted"/>
<dbReference type="PATRIC" id="fig|1348973.3.peg.2348"/>
<dbReference type="EMBL" id="JJRY01000008">
    <property type="protein sequence ID" value="KEF38388.1"/>
    <property type="molecule type" value="Genomic_DNA"/>
</dbReference>
<comment type="caution">
    <text evidence="2">The sequence shown here is derived from an EMBL/GenBank/DDBJ whole genome shotgun (WGS) entry which is preliminary data.</text>
</comment>
<evidence type="ECO:0000313" key="3">
    <source>
        <dbReference type="Proteomes" id="UP000027936"/>
    </source>
</evidence>
<evidence type="ECO:0000313" key="2">
    <source>
        <dbReference type="EMBL" id="KEF38388.1"/>
    </source>
</evidence>
<sequence length="320" mass="37578">MKFLLISSGYLGIYPYLEQSISDALLAHNVSIKMITPNYNLDILEQIESFQPDFVLTFAGYNLQQKLLQFLKQKKFTLGIWFTEDPFYIDESIRLAEEFQYIFTIDLGAYEYYRKKYNSKKILHLPLGTDQSIYYPTTSQKDYLFDLCLIGYPYPERIQLANYILEQTPYKFVLGGPLWRRFINSQNHQRLFVINKWIEPKKVNQLYCSSKIILNSHRSPYFYKNKNTLGIESKSINVRTFDVAASGGFQLLSAKPDTVLHFDLGKEIICYSTDEECLKLIQQFLNNDQERTNISKKAMEKVLNCHTFFHRVENIINSLS</sequence>
<dbReference type="Proteomes" id="UP000027936">
    <property type="component" value="Unassembled WGS sequence"/>
</dbReference>
<dbReference type="RefSeq" id="WP_035195764.1">
    <property type="nucleotide sequence ID" value="NZ_JJRY01000008.1"/>
</dbReference>
<accession>A0A072NN71</accession>
<dbReference type="Pfam" id="PF13524">
    <property type="entry name" value="Glyco_trans_1_2"/>
    <property type="match status" value="1"/>
</dbReference>
<name>A0A072NN71_SCHAZ</name>